<evidence type="ECO:0000256" key="6">
    <source>
        <dbReference type="ARBA" id="ARBA00023295"/>
    </source>
</evidence>
<dbReference type="EC" id="3.2.1.25" evidence="3"/>
<reference evidence="10" key="1">
    <citation type="submission" date="2020-08" db="EMBL/GenBank/DDBJ databases">
        <authorList>
            <person name="Cejkova D."/>
            <person name="Kubasova T."/>
            <person name="Jahodarova E."/>
            <person name="Rychlik I."/>
        </authorList>
    </citation>
    <scope>NUCLEOTIDE SEQUENCE</scope>
    <source>
        <strain evidence="10">An559</strain>
    </source>
</reference>
<dbReference type="GO" id="GO:0004567">
    <property type="term" value="F:beta-mannosidase activity"/>
    <property type="evidence" value="ECO:0007669"/>
    <property type="project" value="UniProtKB-EC"/>
</dbReference>
<evidence type="ECO:0000256" key="2">
    <source>
        <dbReference type="ARBA" id="ARBA00007401"/>
    </source>
</evidence>
<comment type="caution">
    <text evidence="10">The sequence shown here is derived from an EMBL/GenBank/DDBJ whole genome shotgun (WGS) entry which is preliminary data.</text>
</comment>
<dbReference type="InterPro" id="IPR013783">
    <property type="entry name" value="Ig-like_fold"/>
</dbReference>
<dbReference type="AlphaFoldDB" id="A0A939BE35"/>
<reference evidence="10" key="2">
    <citation type="journal article" date="2021" name="Sci. Rep.">
        <title>The distribution of antibiotic resistance genes in chicken gut microbiota commensals.</title>
        <authorList>
            <person name="Juricova H."/>
            <person name="Matiasovicova J."/>
            <person name="Kubasova T."/>
            <person name="Cejkova D."/>
            <person name="Rychlik I."/>
        </authorList>
    </citation>
    <scope>NUCLEOTIDE SEQUENCE</scope>
    <source>
        <strain evidence="10">An559</strain>
    </source>
</reference>
<organism evidence="10 11">
    <name type="scientific">Merdimmobilis hominis</name>
    <dbReference type="NCBI Taxonomy" id="2897707"/>
    <lineage>
        <taxon>Bacteria</taxon>
        <taxon>Bacillati</taxon>
        <taxon>Bacillota</taxon>
        <taxon>Clostridia</taxon>
        <taxon>Eubacteriales</taxon>
        <taxon>Oscillospiraceae</taxon>
        <taxon>Merdimmobilis</taxon>
    </lineage>
</organism>
<dbReference type="SUPFAM" id="SSF49785">
    <property type="entry name" value="Galactose-binding domain-like"/>
    <property type="match status" value="1"/>
</dbReference>
<dbReference type="InterPro" id="IPR008979">
    <property type="entry name" value="Galactose-bd-like_sf"/>
</dbReference>
<evidence type="ECO:0000313" key="10">
    <source>
        <dbReference type="EMBL" id="MBM6920607.1"/>
    </source>
</evidence>
<evidence type="ECO:0000313" key="11">
    <source>
        <dbReference type="Proteomes" id="UP000774750"/>
    </source>
</evidence>
<dbReference type="InterPro" id="IPR006102">
    <property type="entry name" value="Ig-like_GH2"/>
</dbReference>
<protein>
    <recommendedName>
        <fullName evidence="3">beta-mannosidase</fullName>
        <ecNumber evidence="3">3.2.1.25</ecNumber>
    </recommendedName>
</protein>
<evidence type="ECO:0000259" key="8">
    <source>
        <dbReference type="Pfam" id="PF02836"/>
    </source>
</evidence>
<proteinExistence type="inferred from homology"/>
<dbReference type="InterPro" id="IPR036156">
    <property type="entry name" value="Beta-gal/glucu_dom_sf"/>
</dbReference>
<evidence type="ECO:0000259" key="7">
    <source>
        <dbReference type="Pfam" id="PF00703"/>
    </source>
</evidence>
<dbReference type="Gene3D" id="3.20.20.80">
    <property type="entry name" value="Glycosidases"/>
    <property type="match status" value="1"/>
</dbReference>
<dbReference type="Pfam" id="PF00703">
    <property type="entry name" value="Glyco_hydro_2"/>
    <property type="match status" value="1"/>
</dbReference>
<evidence type="ECO:0000256" key="3">
    <source>
        <dbReference type="ARBA" id="ARBA00012754"/>
    </source>
</evidence>
<dbReference type="InterPro" id="IPR006103">
    <property type="entry name" value="Glyco_hydro_2_cat"/>
</dbReference>
<evidence type="ECO:0000256" key="5">
    <source>
        <dbReference type="ARBA" id="ARBA00022801"/>
    </source>
</evidence>
<evidence type="ECO:0000259" key="9">
    <source>
        <dbReference type="Pfam" id="PF22666"/>
    </source>
</evidence>
<keyword evidence="11" id="KW-1185">Reference proteome</keyword>
<dbReference type="GO" id="GO:0006516">
    <property type="term" value="P:glycoprotein catabolic process"/>
    <property type="evidence" value="ECO:0007669"/>
    <property type="project" value="TreeGrafter"/>
</dbReference>
<feature type="domain" description="Glycoside hydrolase family 2 immunoglobulin-like beta-sandwich" evidence="7">
    <location>
        <begin position="197"/>
        <end position="307"/>
    </location>
</feature>
<dbReference type="InterPro" id="IPR054593">
    <property type="entry name" value="Beta-mannosidase-like_N2"/>
</dbReference>
<keyword evidence="5" id="KW-0378">Hydrolase</keyword>
<dbReference type="Pfam" id="PF22666">
    <property type="entry name" value="Glyco_hydro_2_N2"/>
    <property type="match status" value="1"/>
</dbReference>
<dbReference type="EMBL" id="JACJKY010000006">
    <property type="protein sequence ID" value="MBM6920607.1"/>
    <property type="molecule type" value="Genomic_DNA"/>
</dbReference>
<feature type="domain" description="Beta-mannosidase-like galactose-binding" evidence="9">
    <location>
        <begin position="38"/>
        <end position="184"/>
    </location>
</feature>
<feature type="domain" description="Glycoside hydrolase family 2 catalytic" evidence="8">
    <location>
        <begin position="325"/>
        <end position="444"/>
    </location>
</feature>
<dbReference type="Gene3D" id="2.60.120.260">
    <property type="entry name" value="Galactose-binding domain-like"/>
    <property type="match status" value="1"/>
</dbReference>
<accession>A0A939BE35</accession>
<dbReference type="Proteomes" id="UP000774750">
    <property type="component" value="Unassembled WGS sequence"/>
</dbReference>
<dbReference type="InterPro" id="IPR050887">
    <property type="entry name" value="Beta-mannosidase_GH2"/>
</dbReference>
<keyword evidence="6" id="KW-0326">Glycosidase</keyword>
<dbReference type="PANTHER" id="PTHR43730:SF1">
    <property type="entry name" value="BETA-MANNOSIDASE"/>
    <property type="match status" value="1"/>
</dbReference>
<evidence type="ECO:0000256" key="4">
    <source>
        <dbReference type="ARBA" id="ARBA00022729"/>
    </source>
</evidence>
<comment type="catalytic activity">
    <reaction evidence="1">
        <text>Hydrolysis of terminal, non-reducing beta-D-mannose residues in beta-D-mannosides.</text>
        <dbReference type="EC" id="3.2.1.25"/>
    </reaction>
</comment>
<dbReference type="SUPFAM" id="SSF49303">
    <property type="entry name" value="beta-Galactosidase/glucuronidase domain"/>
    <property type="match status" value="1"/>
</dbReference>
<dbReference type="InterPro" id="IPR017853">
    <property type="entry name" value="GH"/>
</dbReference>
<dbReference type="SUPFAM" id="SSF51445">
    <property type="entry name" value="(Trans)glycosidases"/>
    <property type="match status" value="1"/>
</dbReference>
<keyword evidence="4" id="KW-0732">Signal</keyword>
<name>A0A939BE35_9FIRM</name>
<dbReference type="Gene3D" id="2.60.40.10">
    <property type="entry name" value="Immunoglobulins"/>
    <property type="match status" value="1"/>
</dbReference>
<dbReference type="Pfam" id="PF02836">
    <property type="entry name" value="Glyco_hydro_2_C"/>
    <property type="match status" value="1"/>
</dbReference>
<comment type="similarity">
    <text evidence="2">Belongs to the glycosyl hydrolase 2 family.</text>
</comment>
<dbReference type="PANTHER" id="PTHR43730">
    <property type="entry name" value="BETA-MANNOSIDASE"/>
    <property type="match status" value="1"/>
</dbReference>
<gene>
    <name evidence="10" type="ORF">H6A12_05475</name>
</gene>
<sequence>MMMQIIPLSPWKAVGTLPYQADFSKHMQEGVLLPNLTPWFDAEVPGSIYRDLMRAGLIEDPYFDKNSLSCEWVAGRWWIYRTTFRVTKEQTTRPLVLHFGGIDYSAQIYVNGVALGHHEGMYIPFEAEISKIVKPDEENILVCVLEHAPLADAQPGYTSKTRYLKARFNYKWDFAARLIDLGLYEPVTLTSYDNARILSHFARPVLTNEGWKLLCEAEVEAFCDHTASLSVSLSVKTKNGEVPMQEQVSALLTKGIHTMSLTLSLGENEPLLWWPNGYGEQVLHDMTMTISSESGVEDAVSHSVGFRTLSYEHADGREDALRYLVVVNGKRIYLKGTNMVPLDCMHCVDEEKIRERLLAAKEANINYLRIWGGGHLESETYYRICDEYGLMILQEFTMSSSGCDDVPSRNPEFLALLHEAAVYTAKQRRNHVCLTFFDGGNELTDWHYMDTEDHEGHPATFEDPTLAMLKGVLETLCPDVQMLPSSASGPNALLKVGDTGNNHDVHGPWGYMGPYDHYRYYDNSDSIVHGEFGCGGISSLAQIKRIFKPEDQHLCTAFKNAAWSHHSGGWDNYAFRERVMFGELYDIPFEEYIKVNQFVQAESLRYSLESNRRRQWKNVGEMTWQFNEPWPNVQCSNVLEYYGGKKLAYYFLREAYDRVLVSLSYEKLFFTAGESFTAGVHIINDGADAPYTITCTVKTEDDRVLCTERFCGEAKEDVSTCCGQINVQLPDDLTGGFSVIVESQCGDYTGKKEYLLLIADKKLPVTMSETELLSMSMHKFHPRHLDEENRADWQVVSRYVDRMRALYHAE</sequence>
<evidence type="ECO:0000256" key="1">
    <source>
        <dbReference type="ARBA" id="ARBA00000829"/>
    </source>
</evidence>
<dbReference type="GO" id="GO:0005975">
    <property type="term" value="P:carbohydrate metabolic process"/>
    <property type="evidence" value="ECO:0007669"/>
    <property type="project" value="InterPro"/>
</dbReference>
<dbReference type="RefSeq" id="WP_204445642.1">
    <property type="nucleotide sequence ID" value="NZ_JACJKY010000006.1"/>
</dbReference>